<evidence type="ECO:0000256" key="1">
    <source>
        <dbReference type="SAM" id="Phobius"/>
    </source>
</evidence>
<reference evidence="4" key="1">
    <citation type="journal article" date="2016" name="Nature">
        <title>The genome of the seagrass Zostera marina reveals angiosperm adaptation to the sea.</title>
        <authorList>
            <person name="Olsen J.L."/>
            <person name="Rouze P."/>
            <person name="Verhelst B."/>
            <person name="Lin Y.-C."/>
            <person name="Bayer T."/>
            <person name="Collen J."/>
            <person name="Dattolo E."/>
            <person name="De Paoli E."/>
            <person name="Dittami S."/>
            <person name="Maumus F."/>
            <person name="Michel G."/>
            <person name="Kersting A."/>
            <person name="Lauritano C."/>
            <person name="Lohaus R."/>
            <person name="Toepel M."/>
            <person name="Tonon T."/>
            <person name="Vanneste K."/>
            <person name="Amirebrahimi M."/>
            <person name="Brakel J."/>
            <person name="Bostroem C."/>
            <person name="Chovatia M."/>
            <person name="Grimwood J."/>
            <person name="Jenkins J.W."/>
            <person name="Jueterbock A."/>
            <person name="Mraz A."/>
            <person name="Stam W.T."/>
            <person name="Tice H."/>
            <person name="Bornberg-Bauer E."/>
            <person name="Green P.J."/>
            <person name="Pearson G.A."/>
            <person name="Procaccini G."/>
            <person name="Duarte C.M."/>
            <person name="Schmutz J."/>
            <person name="Reusch T.B.H."/>
            <person name="Van de Peer Y."/>
        </authorList>
    </citation>
    <scope>NUCLEOTIDE SEQUENCE [LARGE SCALE GENOMIC DNA]</scope>
    <source>
        <strain evidence="4">cv. Finnish</strain>
    </source>
</reference>
<dbReference type="AlphaFoldDB" id="A0A0K9PU90"/>
<keyword evidence="1" id="KW-0472">Membrane</keyword>
<dbReference type="Pfam" id="PF07714">
    <property type="entry name" value="PK_Tyr_Ser-Thr"/>
    <property type="match status" value="1"/>
</dbReference>
<dbReference type="OrthoDB" id="689277at2759"/>
<keyword evidence="1" id="KW-0812">Transmembrane</keyword>
<dbReference type="InterPro" id="IPR001245">
    <property type="entry name" value="Ser-Thr/Tyr_kinase_cat_dom"/>
</dbReference>
<dbReference type="Proteomes" id="UP000036987">
    <property type="component" value="Unassembled WGS sequence"/>
</dbReference>
<dbReference type="OMA" id="MEHNTEG"/>
<accession>A0A0K9PU90</accession>
<protein>
    <recommendedName>
        <fullName evidence="2">Serine-threonine/tyrosine-protein kinase catalytic domain-containing protein</fullName>
    </recommendedName>
</protein>
<feature type="domain" description="Serine-threonine/tyrosine-protein kinase catalytic" evidence="2">
    <location>
        <begin position="46"/>
        <end position="120"/>
    </location>
</feature>
<dbReference type="PANTHER" id="PTHR27006">
    <property type="entry name" value="PROMASTIGOTE SURFACE ANTIGEN PROTEIN PSA"/>
    <property type="match status" value="1"/>
</dbReference>
<evidence type="ECO:0000313" key="3">
    <source>
        <dbReference type="EMBL" id="KMZ71817.1"/>
    </source>
</evidence>
<gene>
    <name evidence="3" type="ORF">ZOSMA_174G00130</name>
</gene>
<comment type="caution">
    <text evidence="3">The sequence shown here is derived from an EMBL/GenBank/DDBJ whole genome shotgun (WGS) entry which is preliminary data.</text>
</comment>
<keyword evidence="4" id="KW-1185">Reference proteome</keyword>
<name>A0A0K9PU90_ZOSMR</name>
<dbReference type="SUPFAM" id="SSF56112">
    <property type="entry name" value="Protein kinase-like (PK-like)"/>
    <property type="match status" value="1"/>
</dbReference>
<evidence type="ECO:0000313" key="4">
    <source>
        <dbReference type="Proteomes" id="UP000036987"/>
    </source>
</evidence>
<dbReference type="PANTHER" id="PTHR27006:SF562">
    <property type="entry name" value="REPEAT TRANSMEMBRANE PROTEIN KINASE, PUTATIVE-RELATED"/>
    <property type="match status" value="1"/>
</dbReference>
<dbReference type="InterPro" id="IPR011009">
    <property type="entry name" value="Kinase-like_dom_sf"/>
</dbReference>
<evidence type="ECO:0000259" key="2">
    <source>
        <dbReference type="Pfam" id="PF07714"/>
    </source>
</evidence>
<organism evidence="3 4">
    <name type="scientific">Zostera marina</name>
    <name type="common">Eelgrass</name>
    <dbReference type="NCBI Taxonomy" id="29655"/>
    <lineage>
        <taxon>Eukaryota</taxon>
        <taxon>Viridiplantae</taxon>
        <taxon>Streptophyta</taxon>
        <taxon>Embryophyta</taxon>
        <taxon>Tracheophyta</taxon>
        <taxon>Spermatophyta</taxon>
        <taxon>Magnoliopsida</taxon>
        <taxon>Liliopsida</taxon>
        <taxon>Zosteraceae</taxon>
        <taxon>Zostera</taxon>
    </lineage>
</organism>
<proteinExistence type="predicted"/>
<dbReference type="GO" id="GO:0004672">
    <property type="term" value="F:protein kinase activity"/>
    <property type="evidence" value="ECO:0007669"/>
    <property type="project" value="InterPro"/>
</dbReference>
<dbReference type="EMBL" id="LFYR01000655">
    <property type="protein sequence ID" value="KMZ71817.1"/>
    <property type="molecule type" value="Genomic_DNA"/>
</dbReference>
<keyword evidence="1" id="KW-1133">Transmembrane helix</keyword>
<dbReference type="STRING" id="29655.A0A0K9PU90"/>
<sequence>MWLNCYFSIEIFLKEFEIEEPLAIDFGVLEIATNSFSNDNRMGDIFDRVYKGVLKNNQEIAVEIFKSSDTNSKFEHLVSLIGKFKHKNTVRLIGYSITDMHKLIVSEYIPPNNNTLSYFLFGTQFSLVSSNSYMLYILIIHIQVSIYILLV</sequence>
<feature type="transmembrane region" description="Helical" evidence="1">
    <location>
        <begin position="133"/>
        <end position="150"/>
    </location>
</feature>
<dbReference type="Gene3D" id="3.30.200.20">
    <property type="entry name" value="Phosphorylase Kinase, domain 1"/>
    <property type="match status" value="1"/>
</dbReference>